<dbReference type="GO" id="GO:0003735">
    <property type="term" value="F:structural constituent of ribosome"/>
    <property type="evidence" value="ECO:0007669"/>
    <property type="project" value="InterPro"/>
</dbReference>
<evidence type="ECO:0000256" key="1">
    <source>
        <dbReference type="ARBA" id="ARBA00008889"/>
    </source>
</evidence>
<dbReference type="SUPFAM" id="SSF160369">
    <property type="entry name" value="Ribosomal protein L10-like"/>
    <property type="match status" value="1"/>
</dbReference>
<dbReference type="NCBIfam" id="NF000955">
    <property type="entry name" value="PRK00099.1-1"/>
    <property type="match status" value="1"/>
</dbReference>
<dbReference type="InterPro" id="IPR001790">
    <property type="entry name" value="Ribosomal_uL10"/>
</dbReference>
<accession>A0A094PXB2</accession>
<dbReference type="InterPro" id="IPR043141">
    <property type="entry name" value="Ribosomal_uL10-like_sf"/>
</dbReference>
<name>A0A094PXB2_9ZZZZ</name>
<dbReference type="GO" id="GO:0015934">
    <property type="term" value="C:large ribosomal subunit"/>
    <property type="evidence" value="ECO:0007669"/>
    <property type="project" value="InterPro"/>
</dbReference>
<comment type="caution">
    <text evidence="5">The sequence shown here is derived from an EMBL/GenBank/DDBJ whole genome shotgun (WGS) entry which is preliminary data.</text>
</comment>
<dbReference type="Pfam" id="PF00466">
    <property type="entry name" value="Ribosomal_L10"/>
    <property type="match status" value="1"/>
</dbReference>
<keyword evidence="2 5" id="KW-0689">Ribosomal protein</keyword>
<evidence type="ECO:0000313" key="5">
    <source>
        <dbReference type="EMBL" id="KGA14369.1"/>
    </source>
</evidence>
<dbReference type="InterPro" id="IPR002363">
    <property type="entry name" value="Ribosomal_uL10_CS_bac"/>
</dbReference>
<dbReference type="EMBL" id="JNSK01000132">
    <property type="protein sequence ID" value="KGA14369.1"/>
    <property type="molecule type" value="Genomic_DNA"/>
</dbReference>
<evidence type="ECO:0000256" key="4">
    <source>
        <dbReference type="SAM" id="MobiDB-lite"/>
    </source>
</evidence>
<dbReference type="PROSITE" id="PS01109">
    <property type="entry name" value="RIBOSOMAL_L10"/>
    <property type="match status" value="1"/>
</dbReference>
<evidence type="ECO:0000256" key="3">
    <source>
        <dbReference type="ARBA" id="ARBA00023274"/>
    </source>
</evidence>
<dbReference type="Gene3D" id="3.30.70.1730">
    <property type="match status" value="1"/>
</dbReference>
<dbReference type="AlphaFoldDB" id="A0A094PXB2"/>
<dbReference type="CDD" id="cd05797">
    <property type="entry name" value="Ribosomal_L10"/>
    <property type="match status" value="1"/>
</dbReference>
<sequence length="212" mass="22243">MARPDKAAAVAELTEDFRTANATVLTEYRGLTVTAMKQLRRALGADTKYSVVKNTLTKIAAKDAGVDISDDLLVGPSAVAFIKGDPINAAKSLRDFQKENPFLIIKGGIYEGKSVTPAELMELANLESREVLLAKLAGAMKASMAKAAATFDALRAKMEAVSEPSTDTAKSEVPAQAETTEAAVETPATEETPEVVAEVAAEATDAAETPAE</sequence>
<gene>
    <name evidence="5" type="ORF">GM50_20050</name>
</gene>
<organism evidence="5">
    <name type="scientific">freshwater metagenome</name>
    <dbReference type="NCBI Taxonomy" id="449393"/>
    <lineage>
        <taxon>unclassified sequences</taxon>
        <taxon>metagenomes</taxon>
        <taxon>ecological metagenomes</taxon>
    </lineage>
</organism>
<keyword evidence="3" id="KW-0687">Ribonucleoprotein</keyword>
<evidence type="ECO:0000256" key="2">
    <source>
        <dbReference type="ARBA" id="ARBA00022980"/>
    </source>
</evidence>
<feature type="compositionally biased region" description="Low complexity" evidence="4">
    <location>
        <begin position="172"/>
        <end position="212"/>
    </location>
</feature>
<proteinExistence type="inferred from homology"/>
<dbReference type="PANTHER" id="PTHR11560">
    <property type="entry name" value="39S RIBOSOMAL PROTEIN L10, MITOCHONDRIAL"/>
    <property type="match status" value="1"/>
</dbReference>
<dbReference type="HAMAP" id="MF_00362">
    <property type="entry name" value="Ribosomal_uL10"/>
    <property type="match status" value="1"/>
</dbReference>
<dbReference type="InterPro" id="IPR022973">
    <property type="entry name" value="Ribosomal_uL10_bac"/>
</dbReference>
<feature type="region of interest" description="Disordered" evidence="4">
    <location>
        <begin position="161"/>
        <end position="212"/>
    </location>
</feature>
<dbReference type="GO" id="GO:0006412">
    <property type="term" value="P:translation"/>
    <property type="evidence" value="ECO:0007669"/>
    <property type="project" value="InterPro"/>
</dbReference>
<protein>
    <submittedName>
        <fullName evidence="5">50S ribosomal protein L10</fullName>
    </submittedName>
</protein>
<reference evidence="5" key="1">
    <citation type="submission" date="2014-05" db="EMBL/GenBank/DDBJ databases">
        <title>Key roles for freshwater Actinobacteria revealed by deep metagenomic sequencing.</title>
        <authorList>
            <person name="Ghai R."/>
            <person name="Mizuno C.M."/>
            <person name="Picazo A."/>
            <person name="Camacho A."/>
            <person name="Rodriguez-Valera F."/>
        </authorList>
    </citation>
    <scope>NUCLEOTIDE SEQUENCE</scope>
</reference>
<dbReference type="InterPro" id="IPR047865">
    <property type="entry name" value="Ribosomal_uL10_bac_type"/>
</dbReference>
<comment type="similarity">
    <text evidence="1">Belongs to the universal ribosomal protein uL10 family.</text>
</comment>